<dbReference type="Proteomes" id="UP001239111">
    <property type="component" value="Chromosome 2"/>
</dbReference>
<dbReference type="EMBL" id="CM056742">
    <property type="protein sequence ID" value="KAJ8680200.1"/>
    <property type="molecule type" value="Genomic_DNA"/>
</dbReference>
<keyword evidence="2" id="KW-1185">Reference proteome</keyword>
<reference evidence="1" key="1">
    <citation type="submission" date="2023-04" db="EMBL/GenBank/DDBJ databases">
        <title>A chromosome-level genome assembly of the parasitoid wasp Eretmocerus hayati.</title>
        <authorList>
            <person name="Zhong Y."/>
            <person name="Liu S."/>
            <person name="Liu Y."/>
        </authorList>
    </citation>
    <scope>NUCLEOTIDE SEQUENCE</scope>
    <source>
        <strain evidence="1">ZJU_SS_LIU_2023</strain>
    </source>
</reference>
<evidence type="ECO:0000313" key="1">
    <source>
        <dbReference type="EMBL" id="KAJ8680200.1"/>
    </source>
</evidence>
<name>A0ACC2P9C8_9HYME</name>
<accession>A0ACC2P9C8</accession>
<proteinExistence type="predicted"/>
<sequence>MTTAAKCGPQDMPPQGGYNPLVWERTKLKTFFTVPRTIAVFAISSIAGIIAYGASYKRIKREDIEMRSARFALLPMLMAERDRAFLKQCRINRDIERELMKDVPEWEVGTYFREPVYITKQGKFMEPHFFEFNAHGDYLEVMYRVLRRHFT</sequence>
<evidence type="ECO:0000313" key="2">
    <source>
        <dbReference type="Proteomes" id="UP001239111"/>
    </source>
</evidence>
<protein>
    <submittedName>
        <fullName evidence="1">Uncharacterized protein</fullName>
    </submittedName>
</protein>
<organism evidence="1 2">
    <name type="scientific">Eretmocerus hayati</name>
    <dbReference type="NCBI Taxonomy" id="131215"/>
    <lineage>
        <taxon>Eukaryota</taxon>
        <taxon>Metazoa</taxon>
        <taxon>Ecdysozoa</taxon>
        <taxon>Arthropoda</taxon>
        <taxon>Hexapoda</taxon>
        <taxon>Insecta</taxon>
        <taxon>Pterygota</taxon>
        <taxon>Neoptera</taxon>
        <taxon>Endopterygota</taxon>
        <taxon>Hymenoptera</taxon>
        <taxon>Apocrita</taxon>
        <taxon>Proctotrupomorpha</taxon>
        <taxon>Chalcidoidea</taxon>
        <taxon>Aphelinidae</taxon>
        <taxon>Aphelininae</taxon>
        <taxon>Eretmocerus</taxon>
    </lineage>
</organism>
<comment type="caution">
    <text evidence="1">The sequence shown here is derived from an EMBL/GenBank/DDBJ whole genome shotgun (WGS) entry which is preliminary data.</text>
</comment>
<gene>
    <name evidence="1" type="ORF">QAD02_015987</name>
</gene>